<gene>
    <name evidence="2" type="ordered locus">Ecym_2160</name>
</gene>
<protein>
    <submittedName>
        <fullName evidence="2">Uncharacterized protein</fullName>
    </submittedName>
</protein>
<dbReference type="HOGENOM" id="CLU_1372910_0_0_1"/>
<feature type="compositionally biased region" description="Low complexity" evidence="1">
    <location>
        <begin position="30"/>
        <end position="53"/>
    </location>
</feature>
<reference evidence="3" key="1">
    <citation type="journal article" date="2012" name="G3 (Bethesda)">
        <title>Pichia sorbitophila, an interspecies yeast hybrid reveals early steps of genome resolution following polyploidization.</title>
        <authorList>
            <person name="Leh Louis V."/>
            <person name="Despons L."/>
            <person name="Friedrich A."/>
            <person name="Martin T."/>
            <person name="Durrens P."/>
            <person name="Casaregola S."/>
            <person name="Neuveglise C."/>
            <person name="Fairhead C."/>
            <person name="Marck C."/>
            <person name="Cruz J.A."/>
            <person name="Straub M.L."/>
            <person name="Kugler V."/>
            <person name="Sacerdot C."/>
            <person name="Uzunov Z."/>
            <person name="Thierry A."/>
            <person name="Weiss S."/>
            <person name="Bleykasten C."/>
            <person name="De Montigny J."/>
            <person name="Jacques N."/>
            <person name="Jung P."/>
            <person name="Lemaire M."/>
            <person name="Mallet S."/>
            <person name="Morel G."/>
            <person name="Richard G.F."/>
            <person name="Sarkar A."/>
            <person name="Savel G."/>
            <person name="Schacherer J."/>
            <person name="Seret M.L."/>
            <person name="Talla E."/>
            <person name="Samson G."/>
            <person name="Jubin C."/>
            <person name="Poulain J."/>
            <person name="Vacherie B."/>
            <person name="Barbe V."/>
            <person name="Pelletier E."/>
            <person name="Sherman D.J."/>
            <person name="Westhof E."/>
            <person name="Weissenbach J."/>
            <person name="Baret P.V."/>
            <person name="Wincker P."/>
            <person name="Gaillardin C."/>
            <person name="Dujon B."/>
            <person name="Souciet J.L."/>
        </authorList>
    </citation>
    <scope>NUCLEOTIDE SEQUENCE [LARGE SCALE GENOMIC DNA]</scope>
    <source>
        <strain evidence="3">CBS 270.75 / DBVPG 7215 / KCTC 17166 / NRRL Y-17582</strain>
    </source>
</reference>
<evidence type="ECO:0000256" key="1">
    <source>
        <dbReference type="SAM" id="MobiDB-lite"/>
    </source>
</evidence>
<name>G8JNJ6_ERECY</name>
<dbReference type="eggNOG" id="ENOG502SD3N">
    <property type="taxonomic scope" value="Eukaryota"/>
</dbReference>
<dbReference type="InParanoid" id="G8JNJ6"/>
<keyword evidence="3" id="KW-1185">Reference proteome</keyword>
<dbReference type="FunCoup" id="G8JNJ6">
    <property type="interactions" value="62"/>
</dbReference>
<dbReference type="Proteomes" id="UP000006790">
    <property type="component" value="Chromosome 2"/>
</dbReference>
<dbReference type="OMA" id="CYQLDML"/>
<evidence type="ECO:0000313" key="2">
    <source>
        <dbReference type="EMBL" id="AET37912.1"/>
    </source>
</evidence>
<feature type="region of interest" description="Disordered" evidence="1">
    <location>
        <begin position="1"/>
        <end position="92"/>
    </location>
</feature>
<feature type="compositionally biased region" description="Polar residues" evidence="1">
    <location>
        <begin position="83"/>
        <end position="92"/>
    </location>
</feature>
<proteinExistence type="predicted"/>
<sequence length="186" mass="20693">MPYLTPPLSNASLGTGIDVVPGAGLNMHHQQQQQQQPQQVQPQQPQPYLQSQQHGMQQPYFPLVKDGPQQLTPPLLPIPTATGVGTTSGSIAGTMNVDDTGLYRYHKKISKSFQDDLIYCPRILLNKEELNQCYQLDMLMMMEMQQQQQQQQQQQMSSGGQLAMQGIKFNPYTSQSFNPSGATSPS</sequence>
<evidence type="ECO:0000313" key="3">
    <source>
        <dbReference type="Proteomes" id="UP000006790"/>
    </source>
</evidence>
<dbReference type="RefSeq" id="XP_003644729.1">
    <property type="nucleotide sequence ID" value="XM_003644681.1"/>
</dbReference>
<dbReference type="GeneID" id="11470527"/>
<organism evidence="2 3">
    <name type="scientific">Eremothecium cymbalariae (strain CBS 270.75 / DBVPG 7215 / KCTC 17166 / NRRL Y-17582)</name>
    <name type="common">Yeast</name>
    <dbReference type="NCBI Taxonomy" id="931890"/>
    <lineage>
        <taxon>Eukaryota</taxon>
        <taxon>Fungi</taxon>
        <taxon>Dikarya</taxon>
        <taxon>Ascomycota</taxon>
        <taxon>Saccharomycotina</taxon>
        <taxon>Saccharomycetes</taxon>
        <taxon>Saccharomycetales</taxon>
        <taxon>Saccharomycetaceae</taxon>
        <taxon>Eremothecium</taxon>
    </lineage>
</organism>
<dbReference type="OrthoDB" id="4070040at2759"/>
<dbReference type="EMBL" id="CP002498">
    <property type="protein sequence ID" value="AET37912.1"/>
    <property type="molecule type" value="Genomic_DNA"/>
</dbReference>
<dbReference type="AlphaFoldDB" id="G8JNJ6"/>
<dbReference type="KEGG" id="erc:Ecym_2160"/>
<accession>G8JNJ6</accession>